<evidence type="ECO:0000313" key="4">
    <source>
        <dbReference type="Proteomes" id="UP001497482"/>
    </source>
</evidence>
<evidence type="ECO:0000256" key="2">
    <source>
        <dbReference type="SAM" id="Phobius"/>
    </source>
</evidence>
<keyword evidence="4" id="KW-1185">Reference proteome</keyword>
<dbReference type="EMBL" id="OZ035831">
    <property type="protein sequence ID" value="CAL1616667.1"/>
    <property type="molecule type" value="Genomic_DNA"/>
</dbReference>
<evidence type="ECO:0000256" key="1">
    <source>
        <dbReference type="SAM" id="MobiDB-lite"/>
    </source>
</evidence>
<keyword evidence="2" id="KW-0812">Transmembrane</keyword>
<gene>
    <name evidence="3" type="ORF">KC01_LOCUS42380</name>
</gene>
<evidence type="ECO:0000313" key="3">
    <source>
        <dbReference type="EMBL" id="CAL1616667.1"/>
    </source>
</evidence>
<accession>A0AAV2MTU0</accession>
<sequence length="257" mass="28409">MEEVSDGGGQRWRRSVKEEVSDGGGQRWRSVMEVSDGGGQRWRSVMEVSDGGDTGRRTGDWLWRDASLTHRSALTLLQVLLVVPRLLFLGHELLHAPGSEHRASSSERTETSAAVGAQQLQDEVRSDGPSAGRKRHGGARRAALEEETPPLASLASFDSSVQQLSLSSQKIVHRFEADVKQKWGRWRLGKEKECGEHQFGVSYPKSARRELKAEALEIGAFVVLLLFVFVFIFLVAMSCTTCCSSKTTRKSTKVEPA</sequence>
<feature type="transmembrane region" description="Helical" evidence="2">
    <location>
        <begin position="215"/>
        <end position="237"/>
    </location>
</feature>
<feature type="compositionally biased region" description="Gly residues" evidence="1">
    <location>
        <begin position="1"/>
        <end position="10"/>
    </location>
</feature>
<name>A0AAV2MTU0_KNICA</name>
<protein>
    <submittedName>
        <fullName evidence="3">Uncharacterized protein</fullName>
    </submittedName>
</protein>
<feature type="region of interest" description="Disordered" evidence="1">
    <location>
        <begin position="1"/>
        <end position="26"/>
    </location>
</feature>
<keyword evidence="2" id="KW-1133">Transmembrane helix</keyword>
<proteinExistence type="predicted"/>
<reference evidence="3 4" key="1">
    <citation type="submission" date="2024-04" db="EMBL/GenBank/DDBJ databases">
        <authorList>
            <person name="Waldvogel A.-M."/>
            <person name="Schoenle A."/>
        </authorList>
    </citation>
    <scope>NUCLEOTIDE SEQUENCE [LARGE SCALE GENOMIC DNA]</scope>
</reference>
<dbReference type="Proteomes" id="UP001497482">
    <property type="component" value="Chromosome 9"/>
</dbReference>
<feature type="region of interest" description="Disordered" evidence="1">
    <location>
        <begin position="98"/>
        <end position="147"/>
    </location>
</feature>
<organism evidence="3 4">
    <name type="scientific">Knipowitschia caucasica</name>
    <name type="common">Caucasian dwarf goby</name>
    <name type="synonym">Pomatoschistus caucasicus</name>
    <dbReference type="NCBI Taxonomy" id="637954"/>
    <lineage>
        <taxon>Eukaryota</taxon>
        <taxon>Metazoa</taxon>
        <taxon>Chordata</taxon>
        <taxon>Craniata</taxon>
        <taxon>Vertebrata</taxon>
        <taxon>Euteleostomi</taxon>
        <taxon>Actinopterygii</taxon>
        <taxon>Neopterygii</taxon>
        <taxon>Teleostei</taxon>
        <taxon>Neoteleostei</taxon>
        <taxon>Acanthomorphata</taxon>
        <taxon>Gobiaria</taxon>
        <taxon>Gobiiformes</taxon>
        <taxon>Gobioidei</taxon>
        <taxon>Gobiidae</taxon>
        <taxon>Gobiinae</taxon>
        <taxon>Knipowitschia</taxon>
    </lineage>
</organism>
<dbReference type="AlphaFoldDB" id="A0AAV2MTU0"/>
<feature type="compositionally biased region" description="Basic and acidic residues" evidence="1">
    <location>
        <begin position="98"/>
        <end position="110"/>
    </location>
</feature>
<keyword evidence="2" id="KW-0472">Membrane</keyword>